<accession>A0ACC1IBS4</accession>
<evidence type="ECO:0000313" key="1">
    <source>
        <dbReference type="EMBL" id="KAJ1888363.1"/>
    </source>
</evidence>
<keyword evidence="2" id="KW-1185">Reference proteome</keyword>
<protein>
    <submittedName>
        <fullName evidence="1">Uncharacterized protein</fullName>
    </submittedName>
</protein>
<dbReference type="Proteomes" id="UP001150581">
    <property type="component" value="Unassembled WGS sequence"/>
</dbReference>
<reference evidence="1" key="1">
    <citation type="submission" date="2022-07" db="EMBL/GenBank/DDBJ databases">
        <title>Phylogenomic reconstructions and comparative analyses of Kickxellomycotina fungi.</title>
        <authorList>
            <person name="Reynolds N.K."/>
            <person name="Stajich J.E."/>
            <person name="Barry K."/>
            <person name="Grigoriev I.V."/>
            <person name="Crous P."/>
            <person name="Smith M.E."/>
        </authorList>
    </citation>
    <scope>NUCLEOTIDE SEQUENCE</scope>
    <source>
        <strain evidence="1">Benny 63K</strain>
    </source>
</reference>
<sequence length="698" mass="76499">MSTEVAELKRIYIGGFTQTVTDADIRGRFTSFGQVDSVDLPSESANGAGRGFGYVNIQITPSQWHRCASIYTGAKWKGGKLKIEEAKEDYKTRMQREREKIADKPEVPVWAIKKRKYVDVEIYQGKMAENMDLVTAKNVERYPGWSKGRYNRPVFKYAMLKDNGKQFTYDPVKYKNNFEKLFGSVRPKNWKDLQWEYSEEQAKEDFEQAKKLPQAVVERNDAVAERLSKRQRLEADSQRVQERLKALAMGQQSASTDVEIFDDMRVDLDGGFADDSDIEGLDADEKVELSMAAFEDAEEIASLVASASSKSNPELLAKLSSGVFDSDSDSEDDSEEPIEIEKKLEAEAEEQSKAPVALPVEDNTGEYVAPSFEYVAPSFVEHVAPSFEYVAPSFVEHVAPSAEDIELAKERQRTADILKRMLGGSKAAVEYAPKAAVAFDSEDEDDSVSQDAPQDGAGKKSASSKKQVSESESTSSGDSDRSSDSGSDNDNDSSSGSASGSGSGAGPGKDDGSSDDDSDSDADNDSSSDDDDGSSDDEDSKDVQSDAMDVDEDYKTENKPGSLFGGSGIGGGLFGASSGGFKFTEALGLEADEPSAMALDSQDEDEAPITGGARLPGGPIERNLNANRLPMFFPDTDAMTFRRPDPAFQRQKTEDELEADLESARSELTREYKAQHRSTVRKTNKMRENRRPRGTPQN</sequence>
<name>A0ACC1IBS4_9FUNG</name>
<evidence type="ECO:0000313" key="2">
    <source>
        <dbReference type="Proteomes" id="UP001150581"/>
    </source>
</evidence>
<organism evidence="1 2">
    <name type="scientific">Kickxella alabastrina</name>
    <dbReference type="NCBI Taxonomy" id="61397"/>
    <lineage>
        <taxon>Eukaryota</taxon>
        <taxon>Fungi</taxon>
        <taxon>Fungi incertae sedis</taxon>
        <taxon>Zoopagomycota</taxon>
        <taxon>Kickxellomycotina</taxon>
        <taxon>Kickxellomycetes</taxon>
        <taxon>Kickxellales</taxon>
        <taxon>Kickxellaceae</taxon>
        <taxon>Kickxella</taxon>
    </lineage>
</organism>
<proteinExistence type="predicted"/>
<gene>
    <name evidence="1" type="ORF">LPJ66_008617</name>
</gene>
<comment type="caution">
    <text evidence="1">The sequence shown here is derived from an EMBL/GenBank/DDBJ whole genome shotgun (WGS) entry which is preliminary data.</text>
</comment>
<dbReference type="EMBL" id="JANBPG010001771">
    <property type="protein sequence ID" value="KAJ1888363.1"/>
    <property type="molecule type" value="Genomic_DNA"/>
</dbReference>